<evidence type="ECO:0000256" key="1">
    <source>
        <dbReference type="ARBA" id="ARBA00022692"/>
    </source>
</evidence>
<name>A0ABW0HEI2_9HYPH</name>
<evidence type="ECO:0000256" key="2">
    <source>
        <dbReference type="ARBA" id="ARBA00022989"/>
    </source>
</evidence>
<dbReference type="PROSITE" id="PS50850">
    <property type="entry name" value="MFS"/>
    <property type="match status" value="1"/>
</dbReference>
<keyword evidence="3 4" id="KW-0472">Membrane</keyword>
<evidence type="ECO:0000313" key="6">
    <source>
        <dbReference type="EMBL" id="MFC5395631.1"/>
    </source>
</evidence>
<keyword evidence="7" id="KW-1185">Reference proteome</keyword>
<dbReference type="RefSeq" id="WP_377011680.1">
    <property type="nucleotide sequence ID" value="NZ_JBHSLV010000055.1"/>
</dbReference>
<feature type="transmembrane region" description="Helical" evidence="4">
    <location>
        <begin position="261"/>
        <end position="282"/>
    </location>
</feature>
<evidence type="ECO:0000313" key="7">
    <source>
        <dbReference type="Proteomes" id="UP001596104"/>
    </source>
</evidence>
<gene>
    <name evidence="6" type="ORF">ACFPPC_23650</name>
</gene>
<feature type="transmembrane region" description="Helical" evidence="4">
    <location>
        <begin position="78"/>
        <end position="98"/>
    </location>
</feature>
<feature type="transmembrane region" description="Helical" evidence="4">
    <location>
        <begin position="347"/>
        <end position="367"/>
    </location>
</feature>
<dbReference type="Pfam" id="PF07690">
    <property type="entry name" value="MFS_1"/>
    <property type="match status" value="1"/>
</dbReference>
<dbReference type="Gene3D" id="1.20.1250.20">
    <property type="entry name" value="MFS general substrate transporter like domains"/>
    <property type="match status" value="2"/>
</dbReference>
<dbReference type="CDD" id="cd17355">
    <property type="entry name" value="MFS_YcxA_like"/>
    <property type="match status" value="1"/>
</dbReference>
<dbReference type="InterPro" id="IPR011701">
    <property type="entry name" value="MFS"/>
</dbReference>
<dbReference type="EMBL" id="JBHSLV010000055">
    <property type="protein sequence ID" value="MFC5395631.1"/>
    <property type="molecule type" value="Genomic_DNA"/>
</dbReference>
<feature type="transmembrane region" description="Helical" evidence="4">
    <location>
        <begin position="289"/>
        <end position="308"/>
    </location>
</feature>
<feature type="transmembrane region" description="Helical" evidence="4">
    <location>
        <begin position="104"/>
        <end position="127"/>
    </location>
</feature>
<protein>
    <submittedName>
        <fullName evidence="6">MFS transporter</fullName>
    </submittedName>
</protein>
<sequence>MTATAKRGYAPEIIVAAGCLIALISFGPRASAGLFQIPMTSQYGWGRDIFSLALAIQNLLWGLGAPFAGALADRFGMVRVLCVGALLYAAGLVMMAYASTPMQLHLGAGVLIGFGLSACSFNLILAAFGKLLPEQWRPLAFGAGTAAGSFGQFLFPPIGNILIETLGWQQALIVFAFTLLPVIPLSVMLATRSTSQPTAAPGAVAAPNQSIAQALAEAFRHRSYVLLVLGFFTCGFQLAFITVHMPAYLKDTGLPAWVGGWTLAAIGLANAVGSLGSGWLTARMPKRHLLAWIYLGRAVAIAAFILLPPSPTTAIAFGIVIGVFWLSTVPPTSALVMLMFGTKYMAMLYGFAFFSHQVGGFLGVLLGGILYEQFGSYNIVWWLSVALGLASALINLPIVEKPVARAVPQPA</sequence>
<proteinExistence type="predicted"/>
<keyword evidence="2 4" id="KW-1133">Transmembrane helix</keyword>
<dbReference type="InterPro" id="IPR020846">
    <property type="entry name" value="MFS_dom"/>
</dbReference>
<reference evidence="7" key="1">
    <citation type="journal article" date="2019" name="Int. J. Syst. Evol. Microbiol.">
        <title>The Global Catalogue of Microorganisms (GCM) 10K type strain sequencing project: providing services to taxonomists for standard genome sequencing and annotation.</title>
        <authorList>
            <consortium name="The Broad Institute Genomics Platform"/>
            <consortium name="The Broad Institute Genome Sequencing Center for Infectious Disease"/>
            <person name="Wu L."/>
            <person name="Ma J."/>
        </authorList>
    </citation>
    <scope>NUCLEOTIDE SEQUENCE [LARGE SCALE GENOMIC DNA]</scope>
    <source>
        <strain evidence="7">CGMCC 1.16326</strain>
    </source>
</reference>
<evidence type="ECO:0000256" key="4">
    <source>
        <dbReference type="SAM" id="Phobius"/>
    </source>
</evidence>
<feature type="transmembrane region" description="Helical" evidence="4">
    <location>
        <begin position="379"/>
        <end position="399"/>
    </location>
</feature>
<dbReference type="PANTHER" id="PTHR11360">
    <property type="entry name" value="MONOCARBOXYLATE TRANSPORTER"/>
    <property type="match status" value="1"/>
</dbReference>
<organism evidence="6 7">
    <name type="scientific">Bosea vestrisii</name>
    <dbReference type="NCBI Taxonomy" id="151416"/>
    <lineage>
        <taxon>Bacteria</taxon>
        <taxon>Pseudomonadati</taxon>
        <taxon>Pseudomonadota</taxon>
        <taxon>Alphaproteobacteria</taxon>
        <taxon>Hyphomicrobiales</taxon>
        <taxon>Boseaceae</taxon>
        <taxon>Bosea</taxon>
    </lineage>
</organism>
<accession>A0ABW0HEI2</accession>
<keyword evidence="1 4" id="KW-0812">Transmembrane</keyword>
<dbReference type="InterPro" id="IPR036259">
    <property type="entry name" value="MFS_trans_sf"/>
</dbReference>
<feature type="transmembrane region" description="Helical" evidence="4">
    <location>
        <begin position="224"/>
        <end position="249"/>
    </location>
</feature>
<dbReference type="InterPro" id="IPR050327">
    <property type="entry name" value="Proton-linked_MCT"/>
</dbReference>
<feature type="transmembrane region" description="Helical" evidence="4">
    <location>
        <begin position="139"/>
        <end position="159"/>
    </location>
</feature>
<feature type="domain" description="Major facilitator superfamily (MFS) profile" evidence="5">
    <location>
        <begin position="11"/>
        <end position="403"/>
    </location>
</feature>
<comment type="caution">
    <text evidence="6">The sequence shown here is derived from an EMBL/GenBank/DDBJ whole genome shotgun (WGS) entry which is preliminary data.</text>
</comment>
<dbReference type="SUPFAM" id="SSF103473">
    <property type="entry name" value="MFS general substrate transporter"/>
    <property type="match status" value="1"/>
</dbReference>
<feature type="transmembrane region" description="Helical" evidence="4">
    <location>
        <begin position="314"/>
        <end position="340"/>
    </location>
</feature>
<evidence type="ECO:0000259" key="5">
    <source>
        <dbReference type="PROSITE" id="PS50850"/>
    </source>
</evidence>
<feature type="transmembrane region" description="Helical" evidence="4">
    <location>
        <begin position="49"/>
        <end position="71"/>
    </location>
</feature>
<feature type="transmembrane region" description="Helical" evidence="4">
    <location>
        <begin position="171"/>
        <end position="190"/>
    </location>
</feature>
<dbReference type="Proteomes" id="UP001596104">
    <property type="component" value="Unassembled WGS sequence"/>
</dbReference>
<dbReference type="PANTHER" id="PTHR11360:SF284">
    <property type="entry name" value="EG:103B4.3 PROTEIN-RELATED"/>
    <property type="match status" value="1"/>
</dbReference>
<evidence type="ECO:0000256" key="3">
    <source>
        <dbReference type="ARBA" id="ARBA00023136"/>
    </source>
</evidence>